<dbReference type="SUPFAM" id="SSF102114">
    <property type="entry name" value="Radical SAM enzymes"/>
    <property type="match status" value="1"/>
</dbReference>
<dbReference type="EMBL" id="BLSD01000185">
    <property type="protein sequence ID" value="GFP40267.1"/>
    <property type="molecule type" value="Genomic_DNA"/>
</dbReference>
<sequence length="393" mass="45723">ERGGQPESSVDLSYHLHLTALDKLRGDEVVFYKGTSAAVRDQAWDIIYITTLFTFQWKMTIETIKFYQRNKLKNNNIKVGGILASLLQKDVENETGITPHFGLWEEVDRMPPDYTLTSGVYNYYTNNASIGYMTKGCKNRCSYCAVPRLEREFVPFIPLEKQIDPNKKDLILLDNNVLASPEFPRIVEEIQKHGFQKGAMFGKAHRYVDFNQGVEAKRLTEENMELLSKLALKPLRIAFDDIKLQKLYIEKVYLAHKYGIRRLSNYILFNHNDTPEDFYRRLQVNIELNEELGLSIFSFPMNYVPLDAKDRKYAGPNWTKTQLRGIQCILHATHGVVGPRRPFFEKAFGKDADEFKYIIEQPEEIIFHREDMKAYRDDLVTALSREGDINERP</sequence>
<dbReference type="RefSeq" id="WP_219857134.1">
    <property type="nucleotide sequence ID" value="NZ_BLSD01000185.1"/>
</dbReference>
<dbReference type="InterPro" id="IPR058240">
    <property type="entry name" value="rSAM_sf"/>
</dbReference>
<accession>A0A6V8Q6N3</accession>
<name>A0A6V8Q6N3_9ACTN</name>
<dbReference type="InterPro" id="IPR007197">
    <property type="entry name" value="rSAM"/>
</dbReference>
<dbReference type="GO" id="GO:0051536">
    <property type="term" value="F:iron-sulfur cluster binding"/>
    <property type="evidence" value="ECO:0007669"/>
    <property type="project" value="InterPro"/>
</dbReference>
<organism evidence="1 2">
    <name type="scientific">Candidatus Hakubella thermalkaliphila</name>
    <dbReference type="NCBI Taxonomy" id="2754717"/>
    <lineage>
        <taxon>Bacteria</taxon>
        <taxon>Bacillati</taxon>
        <taxon>Actinomycetota</taxon>
        <taxon>Actinomycetota incertae sedis</taxon>
        <taxon>Candidatus Hakubellales</taxon>
        <taxon>Candidatus Hakubellaceae</taxon>
        <taxon>Candidatus Hakubella</taxon>
    </lineage>
</organism>
<evidence type="ECO:0008006" key="3">
    <source>
        <dbReference type="Google" id="ProtNLM"/>
    </source>
</evidence>
<dbReference type="GO" id="GO:0003824">
    <property type="term" value="F:catalytic activity"/>
    <property type="evidence" value="ECO:0007669"/>
    <property type="project" value="InterPro"/>
</dbReference>
<dbReference type="SFLD" id="SFLDS00029">
    <property type="entry name" value="Radical_SAM"/>
    <property type="match status" value="1"/>
</dbReference>
<evidence type="ECO:0000313" key="2">
    <source>
        <dbReference type="Proteomes" id="UP000569018"/>
    </source>
</evidence>
<dbReference type="AlphaFoldDB" id="A0A6V8Q6N3"/>
<comment type="caution">
    <text evidence="1">The sequence shown here is derived from an EMBL/GenBank/DDBJ whole genome shotgun (WGS) entry which is preliminary data.</text>
</comment>
<reference evidence="1 2" key="1">
    <citation type="journal article" date="2020" name="Front. Microbiol.">
        <title>Single-cell genomics of novel Actinobacteria with the Wood-Ljungdahl pathway discovered in a serpentinizing system.</title>
        <authorList>
            <person name="Merino N."/>
            <person name="Kawai M."/>
            <person name="Boyd E.S."/>
            <person name="Colman D.R."/>
            <person name="McGlynn S.E."/>
            <person name="Nealson K.H."/>
            <person name="Kurokawa K."/>
            <person name="Hongoh Y."/>
        </authorList>
    </citation>
    <scope>NUCLEOTIDE SEQUENCE [LARGE SCALE GENOMIC DNA]</scope>
    <source>
        <strain evidence="1 2">S47</strain>
    </source>
</reference>
<feature type="non-terminal residue" evidence="1">
    <location>
        <position position="1"/>
    </location>
</feature>
<protein>
    <recommendedName>
        <fullName evidence="3">Radical SAM core domain-containing protein</fullName>
    </recommendedName>
</protein>
<dbReference type="Proteomes" id="UP000569018">
    <property type="component" value="Unassembled WGS sequence"/>
</dbReference>
<evidence type="ECO:0000313" key="1">
    <source>
        <dbReference type="EMBL" id="GFP40267.1"/>
    </source>
</evidence>
<proteinExistence type="predicted"/>
<gene>
    <name evidence="1" type="ORF">HKBW3S47_01963</name>
</gene>